<accession>A0AAU9K9C5</accession>
<proteinExistence type="predicted"/>
<reference evidence="1" key="1">
    <citation type="submission" date="2021-09" db="EMBL/GenBank/DDBJ databases">
        <authorList>
            <consortium name="AG Swart"/>
            <person name="Singh M."/>
            <person name="Singh A."/>
            <person name="Seah K."/>
            <person name="Emmerich C."/>
        </authorList>
    </citation>
    <scope>NUCLEOTIDE SEQUENCE</scope>
    <source>
        <strain evidence="1">ATCC30299</strain>
    </source>
</reference>
<dbReference type="Proteomes" id="UP001162131">
    <property type="component" value="Unassembled WGS sequence"/>
</dbReference>
<keyword evidence="2" id="KW-1185">Reference proteome</keyword>
<evidence type="ECO:0000313" key="1">
    <source>
        <dbReference type="EMBL" id="CAG9332234.1"/>
    </source>
</evidence>
<dbReference type="EMBL" id="CAJZBQ010000054">
    <property type="protein sequence ID" value="CAG9332234.1"/>
    <property type="molecule type" value="Genomic_DNA"/>
</dbReference>
<organism evidence="1 2">
    <name type="scientific">Blepharisma stoltei</name>
    <dbReference type="NCBI Taxonomy" id="1481888"/>
    <lineage>
        <taxon>Eukaryota</taxon>
        <taxon>Sar</taxon>
        <taxon>Alveolata</taxon>
        <taxon>Ciliophora</taxon>
        <taxon>Postciliodesmatophora</taxon>
        <taxon>Heterotrichea</taxon>
        <taxon>Heterotrichida</taxon>
        <taxon>Blepharismidae</taxon>
        <taxon>Blepharisma</taxon>
    </lineage>
</organism>
<sequence length="259" mass="29724">MLHQYLISGQCIATVIHRLSMGLGDFEGIIYGTEDLQQLKNIGDSGDAKLKAVLTIHDVCLSNTHRLIRDPPSIIKAILACPESMKILGWISGKREVPATPSLGDRETSIYLETTKSKYPDKFSQQPLIFGCFCQNTKGLENNADMDPDLRVITHFEYKFYSVREGFKSIVVETQNLQNTDTQYNEMPFTYEIPETSAFEENKEKIIQEIEQAPILLTEESHNFLKCIEELLPEVRRQNFRLEEELQKNLALKNMLYNK</sequence>
<name>A0AAU9K9C5_9CILI</name>
<comment type="caution">
    <text evidence="1">The sequence shown here is derived from an EMBL/GenBank/DDBJ whole genome shotgun (WGS) entry which is preliminary data.</text>
</comment>
<protein>
    <submittedName>
        <fullName evidence="1">Uncharacterized protein</fullName>
    </submittedName>
</protein>
<dbReference type="AlphaFoldDB" id="A0AAU9K9C5"/>
<gene>
    <name evidence="1" type="ORF">BSTOLATCC_MIC55686</name>
</gene>
<evidence type="ECO:0000313" key="2">
    <source>
        <dbReference type="Proteomes" id="UP001162131"/>
    </source>
</evidence>